<dbReference type="CDD" id="cd02947">
    <property type="entry name" value="TRX_family"/>
    <property type="match status" value="1"/>
</dbReference>
<feature type="compositionally biased region" description="Polar residues" evidence="1">
    <location>
        <begin position="20"/>
        <end position="35"/>
    </location>
</feature>
<sequence>MEWAVSSPAKPPLPPRWAITPSSPSTPLVNGPTTGSPIPRTTKWYLVDRQTLLPSHSLIVSINRVYARLSITHLIFLLPYGKMVIVFSASWCGPCRFVEPAFRAMAAQYNDAVFLGRRGVEAVEGAGYVVVRAREKRAGGGKSRRRDEGRAREEDPGAAQHLKEE</sequence>
<dbReference type="EMBL" id="PYDT01000005">
    <property type="protein sequence ID" value="THU60406.1"/>
    <property type="molecule type" value="Genomic_DNA"/>
</dbReference>
<evidence type="ECO:0000259" key="2">
    <source>
        <dbReference type="Pfam" id="PF00085"/>
    </source>
</evidence>
<dbReference type="AlphaFoldDB" id="A0A4V4H6M3"/>
<dbReference type="InterPro" id="IPR017937">
    <property type="entry name" value="Thioredoxin_CS"/>
</dbReference>
<dbReference type="Gene3D" id="3.40.30.10">
    <property type="entry name" value="Glutaredoxin"/>
    <property type="match status" value="1"/>
</dbReference>
<accession>A0A4V4H6M3</accession>
<feature type="domain" description="Thioredoxin" evidence="2">
    <location>
        <begin position="82"/>
        <end position="115"/>
    </location>
</feature>
<comment type="caution">
    <text evidence="3">The sequence shown here is derived from an EMBL/GenBank/DDBJ whole genome shotgun (WGS) entry which is preliminary data.</text>
</comment>
<gene>
    <name evidence="3" type="ORF">C4D60_Mb07t12340</name>
</gene>
<name>A0A4V4H6M3_MUSBA</name>
<evidence type="ECO:0000313" key="3">
    <source>
        <dbReference type="EMBL" id="THU60406.1"/>
    </source>
</evidence>
<dbReference type="Pfam" id="PF00085">
    <property type="entry name" value="Thioredoxin"/>
    <property type="match status" value="1"/>
</dbReference>
<proteinExistence type="predicted"/>
<dbReference type="STRING" id="52838.A0A4V4H6M3"/>
<feature type="region of interest" description="Disordered" evidence="1">
    <location>
        <begin position="1"/>
        <end position="35"/>
    </location>
</feature>
<keyword evidence="4" id="KW-1185">Reference proteome</keyword>
<reference evidence="3 4" key="1">
    <citation type="journal article" date="2019" name="Nat. Plants">
        <title>Genome sequencing of Musa balbisiana reveals subgenome evolution and function divergence in polyploid bananas.</title>
        <authorList>
            <person name="Yao X."/>
        </authorList>
    </citation>
    <scope>NUCLEOTIDE SEQUENCE [LARGE SCALE GENOMIC DNA]</scope>
    <source>
        <strain evidence="4">cv. DH-PKW</strain>
        <tissue evidence="3">Leaves</tissue>
    </source>
</reference>
<dbReference type="SUPFAM" id="SSF52833">
    <property type="entry name" value="Thioredoxin-like"/>
    <property type="match status" value="1"/>
</dbReference>
<dbReference type="InterPro" id="IPR036249">
    <property type="entry name" value="Thioredoxin-like_sf"/>
</dbReference>
<feature type="region of interest" description="Disordered" evidence="1">
    <location>
        <begin position="136"/>
        <end position="165"/>
    </location>
</feature>
<evidence type="ECO:0000256" key="1">
    <source>
        <dbReference type="SAM" id="MobiDB-lite"/>
    </source>
</evidence>
<protein>
    <recommendedName>
        <fullName evidence="2">Thioredoxin domain-containing protein</fullName>
    </recommendedName>
</protein>
<feature type="compositionally biased region" description="Basic and acidic residues" evidence="1">
    <location>
        <begin position="145"/>
        <end position="165"/>
    </location>
</feature>
<dbReference type="PROSITE" id="PS00194">
    <property type="entry name" value="THIOREDOXIN_1"/>
    <property type="match status" value="1"/>
</dbReference>
<dbReference type="InterPro" id="IPR013766">
    <property type="entry name" value="Thioredoxin_domain"/>
</dbReference>
<organism evidence="3 4">
    <name type="scientific">Musa balbisiana</name>
    <name type="common">Banana</name>
    <dbReference type="NCBI Taxonomy" id="52838"/>
    <lineage>
        <taxon>Eukaryota</taxon>
        <taxon>Viridiplantae</taxon>
        <taxon>Streptophyta</taxon>
        <taxon>Embryophyta</taxon>
        <taxon>Tracheophyta</taxon>
        <taxon>Spermatophyta</taxon>
        <taxon>Magnoliopsida</taxon>
        <taxon>Liliopsida</taxon>
        <taxon>Zingiberales</taxon>
        <taxon>Musaceae</taxon>
        <taxon>Musa</taxon>
    </lineage>
</organism>
<dbReference type="Proteomes" id="UP000317650">
    <property type="component" value="Chromosome 7"/>
</dbReference>
<evidence type="ECO:0000313" key="4">
    <source>
        <dbReference type="Proteomes" id="UP000317650"/>
    </source>
</evidence>